<organism evidence="1 2">
    <name type="scientific">Lentzea tibetensis</name>
    <dbReference type="NCBI Taxonomy" id="2591470"/>
    <lineage>
        <taxon>Bacteria</taxon>
        <taxon>Bacillati</taxon>
        <taxon>Actinomycetota</taxon>
        <taxon>Actinomycetes</taxon>
        <taxon>Pseudonocardiales</taxon>
        <taxon>Pseudonocardiaceae</taxon>
        <taxon>Lentzea</taxon>
    </lineage>
</organism>
<dbReference type="EMBL" id="VOBR01000016">
    <property type="protein sequence ID" value="TWP49277.1"/>
    <property type="molecule type" value="Genomic_DNA"/>
</dbReference>
<dbReference type="RefSeq" id="WP_146354788.1">
    <property type="nucleotide sequence ID" value="NZ_VOBR01000016.1"/>
</dbReference>
<evidence type="ECO:0000313" key="1">
    <source>
        <dbReference type="EMBL" id="TWP49277.1"/>
    </source>
</evidence>
<dbReference type="OrthoDB" id="3663290at2"/>
<protein>
    <submittedName>
        <fullName evidence="1">Uncharacterized protein</fullName>
    </submittedName>
</protein>
<name>A0A563EPH9_9PSEU</name>
<dbReference type="Proteomes" id="UP000316639">
    <property type="component" value="Unassembled WGS sequence"/>
</dbReference>
<accession>A0A563EPH9</accession>
<gene>
    <name evidence="1" type="ORF">FKR81_24510</name>
</gene>
<proteinExistence type="predicted"/>
<keyword evidence="2" id="KW-1185">Reference proteome</keyword>
<dbReference type="AlphaFoldDB" id="A0A563EPH9"/>
<comment type="caution">
    <text evidence="1">The sequence shown here is derived from an EMBL/GenBank/DDBJ whole genome shotgun (WGS) entry which is preliminary data.</text>
</comment>
<reference evidence="1 2" key="1">
    <citation type="submission" date="2019-07" db="EMBL/GenBank/DDBJ databases">
        <title>Lentzea xizangensis sp. nov., isolated from Qinghai-Tibetan Plateau Soils.</title>
        <authorList>
            <person name="Huang J."/>
        </authorList>
    </citation>
    <scope>NUCLEOTIDE SEQUENCE [LARGE SCALE GENOMIC DNA]</scope>
    <source>
        <strain evidence="1 2">FXJ1.1311</strain>
    </source>
</reference>
<sequence>MEIPLDLTLPRPVTTPHVVRLEIDSFTDLRRDAAPLAAWFGELVAALLVPLCPASVAELVSVARQYRPSDTTPWGPPGYARLLLSSGDFTVEAWARQLDLLSEGELDFLRVVLVRLDDQGLPAAETWAAEVVLKDDPEFPHQIVVTAAREVFGGWISRPVQQNWLDHLATGAILAKAAHGWITLDRVGARTAHELATGTGIDTALTAVAEKARGCHWATLLGPRQTAALGGVEHVLHEAPCLEADHLGGGRILLRLTEDLENVPENAERGLKNFLEPVLLG</sequence>
<evidence type="ECO:0000313" key="2">
    <source>
        <dbReference type="Proteomes" id="UP000316639"/>
    </source>
</evidence>